<proteinExistence type="predicted"/>
<dbReference type="AlphaFoldDB" id="A0A918JSS3"/>
<comment type="caution">
    <text evidence="3">The sequence shown here is derived from an EMBL/GenBank/DDBJ whole genome shotgun (WGS) entry which is preliminary data.</text>
</comment>
<dbReference type="PRINTS" id="PR00111">
    <property type="entry name" value="ABHYDROLASE"/>
</dbReference>
<gene>
    <name evidence="3" type="ORF">GCM10007391_32040</name>
</gene>
<evidence type="ECO:0000313" key="3">
    <source>
        <dbReference type="EMBL" id="GGW95490.1"/>
    </source>
</evidence>
<evidence type="ECO:0000313" key="4">
    <source>
        <dbReference type="Proteomes" id="UP000631300"/>
    </source>
</evidence>
<dbReference type="EMBL" id="BMXP01000012">
    <property type="protein sequence ID" value="GGW95490.1"/>
    <property type="molecule type" value="Genomic_DNA"/>
</dbReference>
<dbReference type="Proteomes" id="UP000631300">
    <property type="component" value="Unassembled WGS sequence"/>
</dbReference>
<keyword evidence="4" id="KW-1185">Reference proteome</keyword>
<dbReference type="GO" id="GO:0016787">
    <property type="term" value="F:hydrolase activity"/>
    <property type="evidence" value="ECO:0007669"/>
    <property type="project" value="UniProtKB-KW"/>
</dbReference>
<dbReference type="PANTHER" id="PTHR46118:SF4">
    <property type="entry name" value="PROTEIN ABHD11"/>
    <property type="match status" value="1"/>
</dbReference>
<reference evidence="3" key="1">
    <citation type="journal article" date="2014" name="Int. J. Syst. Evol. Microbiol.">
        <title>Complete genome sequence of Corynebacterium casei LMG S-19264T (=DSM 44701T), isolated from a smear-ripened cheese.</title>
        <authorList>
            <consortium name="US DOE Joint Genome Institute (JGI-PGF)"/>
            <person name="Walter F."/>
            <person name="Albersmeier A."/>
            <person name="Kalinowski J."/>
            <person name="Ruckert C."/>
        </authorList>
    </citation>
    <scope>NUCLEOTIDE SEQUENCE</scope>
    <source>
        <strain evidence="3">KCTC 22164</strain>
    </source>
</reference>
<dbReference type="PANTHER" id="PTHR46118">
    <property type="entry name" value="PROTEIN ABHD11"/>
    <property type="match status" value="1"/>
</dbReference>
<reference evidence="3" key="2">
    <citation type="submission" date="2020-09" db="EMBL/GenBank/DDBJ databases">
        <authorList>
            <person name="Sun Q."/>
            <person name="Kim S."/>
        </authorList>
    </citation>
    <scope>NUCLEOTIDE SEQUENCE</scope>
    <source>
        <strain evidence="3">KCTC 22164</strain>
    </source>
</reference>
<protein>
    <submittedName>
        <fullName evidence="3">Acyl-CoA esterase</fullName>
    </submittedName>
</protein>
<accession>A0A918JSS3</accession>
<dbReference type="Pfam" id="PF12697">
    <property type="entry name" value="Abhydrolase_6"/>
    <property type="match status" value="1"/>
</dbReference>
<name>A0A918JSS3_9ALTE</name>
<organism evidence="3 4">
    <name type="scientific">Alteromonas halophila</name>
    <dbReference type="NCBI Taxonomy" id="516698"/>
    <lineage>
        <taxon>Bacteria</taxon>
        <taxon>Pseudomonadati</taxon>
        <taxon>Pseudomonadota</taxon>
        <taxon>Gammaproteobacteria</taxon>
        <taxon>Alteromonadales</taxon>
        <taxon>Alteromonadaceae</taxon>
        <taxon>Alteromonas/Salinimonas group</taxon>
        <taxon>Alteromonas</taxon>
    </lineage>
</organism>
<dbReference type="RefSeq" id="WP_189408155.1">
    <property type="nucleotide sequence ID" value="NZ_BMXP01000012.1"/>
</dbReference>
<dbReference type="InterPro" id="IPR029058">
    <property type="entry name" value="AB_hydrolase_fold"/>
</dbReference>
<evidence type="ECO:0000256" key="1">
    <source>
        <dbReference type="ARBA" id="ARBA00022801"/>
    </source>
</evidence>
<evidence type="ECO:0000259" key="2">
    <source>
        <dbReference type="Pfam" id="PF12697"/>
    </source>
</evidence>
<keyword evidence="1" id="KW-0378">Hydrolase</keyword>
<sequence length="260" mass="29061">MPATLNYQVSQSDPNFPWTVLIHGLFGDADNLANLRRHLRDSHNIISIDLPDHGHSPWLEQFSLSHAVTGVKQVLDESEVETASLVGHSLGGKVAMLFALKHSERVDKLIAADIAPASYARSHDGVFAGLNSVNLSQITGRKDADTAMAEHINEPGVRQFLLKGLYRNDQGEWQWRFNIAGLQQNYEAIIGWPEDMDATFDGDVLFVKGGKSDYLTREHRPQIARYFPNARARIIEGTGHWLHAEKPQAFNAIVEKHLNP</sequence>
<feature type="domain" description="AB hydrolase-1" evidence="2">
    <location>
        <begin position="20"/>
        <end position="252"/>
    </location>
</feature>
<dbReference type="InterPro" id="IPR000073">
    <property type="entry name" value="AB_hydrolase_1"/>
</dbReference>
<dbReference type="SUPFAM" id="SSF53474">
    <property type="entry name" value="alpha/beta-Hydrolases"/>
    <property type="match status" value="1"/>
</dbReference>
<dbReference type="Gene3D" id="3.40.50.1820">
    <property type="entry name" value="alpha/beta hydrolase"/>
    <property type="match status" value="1"/>
</dbReference>